<keyword evidence="6" id="KW-1185">Reference proteome</keyword>
<dbReference type="Proteomes" id="UP000626148">
    <property type="component" value="Unassembled WGS sequence"/>
</dbReference>
<accession>A0A918K0V2</accession>
<reference evidence="5" key="1">
    <citation type="journal article" date="2014" name="Int. J. Syst. Evol. Microbiol.">
        <title>Complete genome sequence of Corynebacterium casei LMG S-19264T (=DSM 44701T), isolated from a smear-ripened cheese.</title>
        <authorList>
            <consortium name="US DOE Joint Genome Institute (JGI-PGF)"/>
            <person name="Walter F."/>
            <person name="Albersmeier A."/>
            <person name="Kalinowski J."/>
            <person name="Ruckert C."/>
        </authorList>
    </citation>
    <scope>NUCLEOTIDE SEQUENCE</scope>
    <source>
        <strain evidence="5">KCTC 22169</strain>
    </source>
</reference>
<dbReference type="GO" id="GO:0042597">
    <property type="term" value="C:periplasmic space"/>
    <property type="evidence" value="ECO:0007669"/>
    <property type="project" value="UniProtKB-SubCell"/>
</dbReference>
<gene>
    <name evidence="5" type="primary">yurO</name>
    <name evidence="5" type="ORF">GCM10007392_04650</name>
</gene>
<reference evidence="5" key="2">
    <citation type="submission" date="2020-09" db="EMBL/GenBank/DDBJ databases">
        <authorList>
            <person name="Sun Q."/>
            <person name="Kim S."/>
        </authorList>
    </citation>
    <scope>NUCLEOTIDE SEQUENCE</scope>
    <source>
        <strain evidence="5">KCTC 22169</strain>
    </source>
</reference>
<feature type="chain" id="PRO_5037058044" evidence="4">
    <location>
        <begin position="25"/>
        <end position="423"/>
    </location>
</feature>
<dbReference type="EMBL" id="BMXR01000001">
    <property type="protein sequence ID" value="GGX40915.1"/>
    <property type="molecule type" value="Genomic_DNA"/>
</dbReference>
<dbReference type="InterPro" id="IPR050490">
    <property type="entry name" value="Bact_solute-bd_prot1"/>
</dbReference>
<dbReference type="SUPFAM" id="SSF53850">
    <property type="entry name" value="Periplasmic binding protein-like II"/>
    <property type="match status" value="1"/>
</dbReference>
<name>A0A918K0V2_9GAMM</name>
<comment type="subcellular location">
    <subcellularLocation>
        <location evidence="1">Periplasm</location>
    </subcellularLocation>
</comment>
<evidence type="ECO:0000313" key="6">
    <source>
        <dbReference type="Proteomes" id="UP000626148"/>
    </source>
</evidence>
<feature type="signal peptide" evidence="4">
    <location>
        <begin position="1"/>
        <end position="24"/>
    </location>
</feature>
<organism evidence="5 6">
    <name type="scientific">Saccharospirillum salsuginis</name>
    <dbReference type="NCBI Taxonomy" id="418750"/>
    <lineage>
        <taxon>Bacteria</taxon>
        <taxon>Pseudomonadati</taxon>
        <taxon>Pseudomonadota</taxon>
        <taxon>Gammaproteobacteria</taxon>
        <taxon>Oceanospirillales</taxon>
        <taxon>Saccharospirillaceae</taxon>
        <taxon>Saccharospirillum</taxon>
    </lineage>
</organism>
<evidence type="ECO:0000313" key="5">
    <source>
        <dbReference type="EMBL" id="GGX40915.1"/>
    </source>
</evidence>
<protein>
    <submittedName>
        <fullName evidence="5">ABC transporter extracellular-binding protein YurO</fullName>
    </submittedName>
</protein>
<comment type="caution">
    <text evidence="5">The sequence shown here is derived from an EMBL/GenBank/DDBJ whole genome shotgun (WGS) entry which is preliminary data.</text>
</comment>
<comment type="similarity">
    <text evidence="2">Belongs to the bacterial solute-binding protein 1 family.</text>
</comment>
<dbReference type="PANTHER" id="PTHR43649">
    <property type="entry name" value="ARABINOSE-BINDING PROTEIN-RELATED"/>
    <property type="match status" value="1"/>
</dbReference>
<keyword evidence="4" id="KW-0732">Signal</keyword>
<dbReference type="PANTHER" id="PTHR43649:SF29">
    <property type="entry name" value="OSMOPROTECTIVE COMPOUNDS-BINDING PROTEIN GGTB"/>
    <property type="match status" value="1"/>
</dbReference>
<keyword evidence="3" id="KW-0813">Transport</keyword>
<evidence type="ECO:0000256" key="4">
    <source>
        <dbReference type="SAM" id="SignalP"/>
    </source>
</evidence>
<evidence type="ECO:0000256" key="2">
    <source>
        <dbReference type="ARBA" id="ARBA00008520"/>
    </source>
</evidence>
<evidence type="ECO:0000256" key="3">
    <source>
        <dbReference type="ARBA" id="ARBA00022448"/>
    </source>
</evidence>
<dbReference type="Gene3D" id="3.40.190.10">
    <property type="entry name" value="Periplasmic binding protein-like II"/>
    <property type="match status" value="2"/>
</dbReference>
<dbReference type="InterPro" id="IPR006059">
    <property type="entry name" value="SBP"/>
</dbReference>
<sequence>MFKRTTISNAILVMAVTGSSIANAETIELDLFHRWPNEPIRSFIEARVEAFERQNPNIEVNIDQVLNDSYKDKLRVILGSSNAPDVFFSWSGEFGDNLARNGNVLSLESFIDSDRNWLEDNILLSQVEPFRYDGEVYGLPWQMNGKALFYNVDLYEQAGLAPPQTFDDLLASCETFKDMGAIPVVFSSKEHWAISHWVGTFNERIVEPSVIESDYQRSSGRFTDPAYVTALEELKRMVDSCSNQFTNATDHSTERSMFIAGRAAMNYLEYGEIRYLEEDAGFDWASTNFPVFENGDGQQRTMQGAPEGYMVSAKTQHPEASYRLIKFLVAGETAEQLTATTGFISSAVGAVTDETASSSQVAAAEQIADADGMYLWLDNALDIRIVNAYMNGVQLMLEGSKTAEQVMRDVQRVAAEVRQDATS</sequence>
<dbReference type="RefSeq" id="WP_189606865.1">
    <property type="nucleotide sequence ID" value="NZ_BMXR01000001.1"/>
</dbReference>
<proteinExistence type="inferred from homology"/>
<evidence type="ECO:0000256" key="1">
    <source>
        <dbReference type="ARBA" id="ARBA00004418"/>
    </source>
</evidence>
<dbReference type="Pfam" id="PF01547">
    <property type="entry name" value="SBP_bac_1"/>
    <property type="match status" value="1"/>
</dbReference>
<dbReference type="AlphaFoldDB" id="A0A918K0V2"/>